<dbReference type="PANTHER" id="PTHR10775:SF182">
    <property type="entry name" value="TRANSPOSON, EN_SPM-LIKE, TRANSPOSASE-ASSOCIATED DOMAIN PROTEIN-RELATED"/>
    <property type="match status" value="1"/>
</dbReference>
<comment type="caution">
    <text evidence="1">The sequence shown here is derived from an EMBL/GenBank/DDBJ whole genome shotgun (WGS) entry which is preliminary data.</text>
</comment>
<reference evidence="1" key="2">
    <citation type="journal article" date="2024" name="Plant">
        <title>Genomic evolution and insights into agronomic trait innovations of Sesamum species.</title>
        <authorList>
            <person name="Miao H."/>
            <person name="Wang L."/>
            <person name="Qu L."/>
            <person name="Liu H."/>
            <person name="Sun Y."/>
            <person name="Le M."/>
            <person name="Wang Q."/>
            <person name="Wei S."/>
            <person name="Zheng Y."/>
            <person name="Lin W."/>
            <person name="Duan Y."/>
            <person name="Cao H."/>
            <person name="Xiong S."/>
            <person name="Wang X."/>
            <person name="Wei L."/>
            <person name="Li C."/>
            <person name="Ma Q."/>
            <person name="Ju M."/>
            <person name="Zhao R."/>
            <person name="Li G."/>
            <person name="Mu C."/>
            <person name="Tian Q."/>
            <person name="Mei H."/>
            <person name="Zhang T."/>
            <person name="Gao T."/>
            <person name="Zhang H."/>
        </authorList>
    </citation>
    <scope>NUCLEOTIDE SEQUENCE</scope>
    <source>
        <strain evidence="1">G02</strain>
    </source>
</reference>
<protein>
    <recommendedName>
        <fullName evidence="2">Transposase</fullName>
    </recommendedName>
</protein>
<dbReference type="PANTHER" id="PTHR10775">
    <property type="entry name" value="OS08G0208400 PROTEIN"/>
    <property type="match status" value="1"/>
</dbReference>
<dbReference type="EMBL" id="JACGWJ010000007">
    <property type="protein sequence ID" value="KAL0409462.1"/>
    <property type="molecule type" value="Genomic_DNA"/>
</dbReference>
<name>A0AAW2TYS4_SESRA</name>
<gene>
    <name evidence="1" type="ORF">Sradi_1880600</name>
</gene>
<sequence length="105" mass="12543">MLYWKDDIDLDYCMFCGEARYKSTRERNPNRKKTPYVILWYLSLTPRLKTLYASEATAKHMTRRANHQMEEGSMCHLSNTDAWSHFDRTYIDFAVEPRNVGFAHE</sequence>
<accession>A0AAW2TYS4</accession>
<dbReference type="AlphaFoldDB" id="A0AAW2TYS4"/>
<evidence type="ECO:0000313" key="1">
    <source>
        <dbReference type="EMBL" id="KAL0409462.1"/>
    </source>
</evidence>
<organism evidence="1">
    <name type="scientific">Sesamum radiatum</name>
    <name type="common">Black benniseed</name>
    <dbReference type="NCBI Taxonomy" id="300843"/>
    <lineage>
        <taxon>Eukaryota</taxon>
        <taxon>Viridiplantae</taxon>
        <taxon>Streptophyta</taxon>
        <taxon>Embryophyta</taxon>
        <taxon>Tracheophyta</taxon>
        <taxon>Spermatophyta</taxon>
        <taxon>Magnoliopsida</taxon>
        <taxon>eudicotyledons</taxon>
        <taxon>Gunneridae</taxon>
        <taxon>Pentapetalae</taxon>
        <taxon>asterids</taxon>
        <taxon>lamiids</taxon>
        <taxon>Lamiales</taxon>
        <taxon>Pedaliaceae</taxon>
        <taxon>Sesamum</taxon>
    </lineage>
</organism>
<evidence type="ECO:0008006" key="2">
    <source>
        <dbReference type="Google" id="ProtNLM"/>
    </source>
</evidence>
<reference evidence="1" key="1">
    <citation type="submission" date="2020-06" db="EMBL/GenBank/DDBJ databases">
        <authorList>
            <person name="Li T."/>
            <person name="Hu X."/>
            <person name="Zhang T."/>
            <person name="Song X."/>
            <person name="Zhang H."/>
            <person name="Dai N."/>
            <person name="Sheng W."/>
            <person name="Hou X."/>
            <person name="Wei L."/>
        </authorList>
    </citation>
    <scope>NUCLEOTIDE SEQUENCE</scope>
    <source>
        <strain evidence="1">G02</strain>
        <tissue evidence="1">Leaf</tissue>
    </source>
</reference>
<proteinExistence type="predicted"/>